<accession>A0A9X5H7N9</accession>
<evidence type="ECO:0000313" key="3">
    <source>
        <dbReference type="Proteomes" id="UP000474104"/>
    </source>
</evidence>
<comment type="caution">
    <text evidence="2">The sequence shown here is derived from an EMBL/GenBank/DDBJ whole genome shotgun (WGS) entry which is preliminary data.</text>
</comment>
<reference evidence="2 3" key="1">
    <citation type="submission" date="2019-07" db="EMBL/GenBank/DDBJ databases">
        <title>Draft genome sequences of 15 bacterial species constituting the stable defined intestinal microbiota of the GM15 gnotobiotic mouse model.</title>
        <authorList>
            <person name="Elie C."/>
            <person name="Mathieu A."/>
            <person name="Saliou A."/>
            <person name="Darnaud M."/>
            <person name="Leulier F."/>
            <person name="Tamellini A."/>
        </authorList>
    </citation>
    <scope>NUCLEOTIDE SEQUENCE [LARGE SCALE GENOMIC DNA]</scope>
    <source>
        <strain evidence="3">ASF 502</strain>
    </source>
</reference>
<organism evidence="2 3">
    <name type="scientific">Schaedlerella arabinosiphila</name>
    <dbReference type="NCBI Taxonomy" id="2044587"/>
    <lineage>
        <taxon>Bacteria</taxon>
        <taxon>Bacillati</taxon>
        <taxon>Bacillota</taxon>
        <taxon>Clostridia</taxon>
        <taxon>Lachnospirales</taxon>
        <taxon>Lachnospiraceae</taxon>
        <taxon>Schaedlerella</taxon>
    </lineage>
</organism>
<evidence type="ECO:0000313" key="2">
    <source>
        <dbReference type="EMBL" id="NDO69356.1"/>
    </source>
</evidence>
<dbReference type="Proteomes" id="UP000474104">
    <property type="component" value="Unassembled WGS sequence"/>
</dbReference>
<dbReference type="RefSeq" id="WP_004074597.1">
    <property type="nucleotide sequence ID" value="NZ_VIRB01000072.1"/>
</dbReference>
<dbReference type="AlphaFoldDB" id="A0A9X5H7N9"/>
<feature type="domain" description="GmrSD restriction endonucleases N-terminal" evidence="1">
    <location>
        <begin position="9"/>
        <end position="340"/>
    </location>
</feature>
<evidence type="ECO:0000259" key="1">
    <source>
        <dbReference type="Pfam" id="PF03235"/>
    </source>
</evidence>
<dbReference type="PANTHER" id="PTHR37292">
    <property type="entry name" value="VNG6097C"/>
    <property type="match status" value="1"/>
</dbReference>
<proteinExistence type="predicted"/>
<dbReference type="InterPro" id="IPR004919">
    <property type="entry name" value="GmrSD_N"/>
</dbReference>
<gene>
    <name evidence="2" type="ORF">FMM80_12000</name>
</gene>
<protein>
    <submittedName>
        <fullName evidence="2">DUF262 domain-containing protein</fullName>
    </submittedName>
</protein>
<dbReference type="Pfam" id="PF03235">
    <property type="entry name" value="GmrSD_N"/>
    <property type="match status" value="1"/>
</dbReference>
<dbReference type="OrthoDB" id="9798761at2"/>
<dbReference type="EMBL" id="VIRB01000072">
    <property type="protein sequence ID" value="NDO69356.1"/>
    <property type="molecule type" value="Genomic_DNA"/>
</dbReference>
<name>A0A9X5H7N9_9FIRM</name>
<dbReference type="PANTHER" id="PTHR37292:SF2">
    <property type="entry name" value="DUF262 DOMAIN-CONTAINING PROTEIN"/>
    <property type="match status" value="1"/>
</dbReference>
<sequence>MAENISDFKEIVRKIESNKILLPDFQREFVWKDEEQQKKIVASVLAKMPIGSILLLKSKPDEYTSKIIGCKNRIDASELSGEVEFLLDGQQRITVLTNVFSNIIHDQCLKVTDLISPSLKRRFFLRIPKWDKCQNERDLFGVYDLNFRYQNPDSEDPDFLSADIYPFIECLSFLNNDEKVYNPQKGLSVELDNFCISYEKGYLIPLFLLAPSERKNKKQALLRYGAILDGITNSIGNEIMHHFVSIESAAEKEQFIDEIIDDELCEQIKEENQIFEEEIENRKSLWKRDMNEYLEACIKSLSLNRLVVKEEQRARAIDIYENLNRGGVSLNTFDLIMARVAKVSKDNFYQRIINYMHESKVYSKEVIPDFLIGVLSEKIEEYSYNATLSTGCYNSSKNEIASKYIDAFLDVLSLFCHNKEFIPNEYKLDNIKRNQILQLEPQEIDQNCECVCKGIDRALFFFQTRCGIRNIQEINYSLMLVLVATLFVKEEYFIDKKIHKILEAWYWASVFSGEYDKDQNVTMISNLQAMVRTLQKQKSSDWILTLQENVLDVQNFSDKSFLLLEKVEEDRYPKTAMRYFMCQYLLAKTYADMFTPSKRVSVFDESANDLEAHHIIPLGTVKKVGESAAQLRKNQKHICNSPLNFVYITKDSNKEISDDTIEEYVKEICDEAKSALYISAYTNIDLSDDGERIKKLLSNRFDALKGNIKQHIKNLLQ</sequence>